<keyword evidence="1" id="KW-0812">Transmembrane</keyword>
<keyword evidence="1" id="KW-0472">Membrane</keyword>
<protein>
    <recommendedName>
        <fullName evidence="4">DUF5666 domain-containing protein</fullName>
    </recommendedName>
</protein>
<evidence type="ECO:0000313" key="3">
    <source>
        <dbReference type="Proteomes" id="UP000229026"/>
    </source>
</evidence>
<gene>
    <name evidence="2" type="ORF">CO161_00110</name>
</gene>
<dbReference type="Proteomes" id="UP000229026">
    <property type="component" value="Unassembled WGS sequence"/>
</dbReference>
<organism evidence="2 3">
    <name type="scientific">Candidatus Portnoybacteria bacterium CG_4_9_14_3_um_filter_44_9</name>
    <dbReference type="NCBI Taxonomy" id="1974806"/>
    <lineage>
        <taxon>Bacteria</taxon>
        <taxon>Candidatus Portnoyibacteriota</taxon>
    </lineage>
</organism>
<evidence type="ECO:0008006" key="4">
    <source>
        <dbReference type="Google" id="ProtNLM"/>
    </source>
</evidence>
<name>A0A2M7YLE2_9BACT</name>
<evidence type="ECO:0000313" key="2">
    <source>
        <dbReference type="EMBL" id="PJA63779.1"/>
    </source>
</evidence>
<feature type="transmembrane region" description="Helical" evidence="1">
    <location>
        <begin position="6"/>
        <end position="25"/>
    </location>
</feature>
<comment type="caution">
    <text evidence="2">The sequence shown here is derived from an EMBL/GenBank/DDBJ whole genome shotgun (WGS) entry which is preliminary data.</text>
</comment>
<dbReference type="EMBL" id="PFWH01000004">
    <property type="protein sequence ID" value="PJA63779.1"/>
    <property type="molecule type" value="Genomic_DNA"/>
</dbReference>
<proteinExistence type="predicted"/>
<reference evidence="3" key="1">
    <citation type="submission" date="2017-09" db="EMBL/GenBank/DDBJ databases">
        <title>Depth-based differentiation of microbial function through sediment-hosted aquifers and enrichment of novel symbionts in the deep terrestrial subsurface.</title>
        <authorList>
            <person name="Probst A.J."/>
            <person name="Ladd B."/>
            <person name="Jarett J.K."/>
            <person name="Geller-Mcgrath D.E."/>
            <person name="Sieber C.M.K."/>
            <person name="Emerson J.B."/>
            <person name="Anantharaman K."/>
            <person name="Thomas B.C."/>
            <person name="Malmstrom R."/>
            <person name="Stieglmeier M."/>
            <person name="Klingl A."/>
            <person name="Woyke T."/>
            <person name="Ryan C.M."/>
            <person name="Banfield J.F."/>
        </authorList>
    </citation>
    <scope>NUCLEOTIDE SEQUENCE [LARGE SCALE GENOMIC DNA]</scope>
</reference>
<evidence type="ECO:0000256" key="1">
    <source>
        <dbReference type="SAM" id="Phobius"/>
    </source>
</evidence>
<sequence length="179" mass="19453">MNENFQKIIIAVVVMAVVVVGFILYRQQKTISSLSKAIATNEKTSSTGSLANLESISKNGSGASLVEQQKKGMEDSTMFIAGTVAAVSENTITVEANMPDWDKMKEIASSANSADKPRNAPTYKKTYKVSVNSETQFIIDKLDSIKVGNTIHITSKELIYQTDKLTAVSVISPFEKPNL</sequence>
<dbReference type="AlphaFoldDB" id="A0A2M7YLE2"/>
<keyword evidence="1" id="KW-1133">Transmembrane helix</keyword>
<accession>A0A2M7YLE2</accession>